<reference evidence="6" key="1">
    <citation type="journal article" date="2019" name="Int. J. Syst. Evol. Microbiol.">
        <title>The Global Catalogue of Microorganisms (GCM) 10K type strain sequencing project: providing services to taxonomists for standard genome sequencing and annotation.</title>
        <authorList>
            <consortium name="The Broad Institute Genomics Platform"/>
            <consortium name="The Broad Institute Genome Sequencing Center for Infectious Disease"/>
            <person name="Wu L."/>
            <person name="Ma J."/>
        </authorList>
    </citation>
    <scope>NUCLEOTIDE SEQUENCE [LARGE SCALE GENOMIC DNA]</scope>
    <source>
        <strain evidence="6">KCTC 22154</strain>
    </source>
</reference>
<evidence type="ECO:0000256" key="3">
    <source>
        <dbReference type="ARBA" id="ARBA00022840"/>
    </source>
</evidence>
<evidence type="ECO:0000256" key="2">
    <source>
        <dbReference type="ARBA" id="ARBA00022741"/>
    </source>
</evidence>
<accession>A0A8H9I672</accession>
<evidence type="ECO:0000259" key="4">
    <source>
        <dbReference type="SMART" id="SM00382"/>
    </source>
</evidence>
<name>A0A8H9I672_9GAMM</name>
<dbReference type="AlphaFoldDB" id="A0A8H9I672"/>
<protein>
    <submittedName>
        <fullName evidence="5">ATPase AAA</fullName>
    </submittedName>
</protein>
<dbReference type="PANTHER" id="PTHR23073">
    <property type="entry name" value="26S PROTEASOME REGULATORY SUBUNIT"/>
    <property type="match status" value="1"/>
</dbReference>
<dbReference type="Gene3D" id="3.40.50.300">
    <property type="entry name" value="P-loop containing nucleotide triphosphate hydrolases"/>
    <property type="match status" value="1"/>
</dbReference>
<dbReference type="InterPro" id="IPR050221">
    <property type="entry name" value="26S_Proteasome_ATPase"/>
</dbReference>
<dbReference type="InterPro" id="IPR001387">
    <property type="entry name" value="Cro/C1-type_HTH"/>
</dbReference>
<organism evidence="5 6">
    <name type="scientific">Vreelandella hamiltonii</name>
    <dbReference type="NCBI Taxonomy" id="502829"/>
    <lineage>
        <taxon>Bacteria</taxon>
        <taxon>Pseudomonadati</taxon>
        <taxon>Pseudomonadota</taxon>
        <taxon>Gammaproteobacteria</taxon>
        <taxon>Oceanospirillales</taxon>
        <taxon>Halomonadaceae</taxon>
        <taxon>Vreelandella</taxon>
    </lineage>
</organism>
<comment type="caution">
    <text evidence="5">The sequence shown here is derived from an EMBL/GenBank/DDBJ whole genome shotgun (WGS) entry which is preliminary data.</text>
</comment>
<sequence>MISISEQELVALFQQGVAGNSAGFTLLARRFVSSTRKTNPEVAEKLLELVASPHTLRGTEKQPPTDRESSASLLSEQYHVVLKEEPLWSKSIADKLEVAINERKHEKKLLEAGLEPIKAMLFTGPPGVGKTLGASWLAQKMNLPIFTLDLSSVMSSLLGKTGANIKNVFNYAASMPCVLFLDEFDAVAKRRDDDRDVGELKRLVNVLLQAIDKWPSTSLLIAATNHPELLDRAIWRRFDKVVEFDLPNKESVENYFKQLGVSEKIASKISCIMSNKSYSDLNKIASAAKKMSVLEDVSLDDAVFKQAIFGDVLDNPDMRSSAIRGAVSAGISRRKVAELTGMSHPTISKIVNNKGGV</sequence>
<keyword evidence="6" id="KW-1185">Reference proteome</keyword>
<feature type="domain" description="AAA+ ATPase" evidence="4">
    <location>
        <begin position="116"/>
        <end position="248"/>
    </location>
</feature>
<dbReference type="GO" id="GO:0005524">
    <property type="term" value="F:ATP binding"/>
    <property type="evidence" value="ECO:0007669"/>
    <property type="project" value="UniProtKB-KW"/>
</dbReference>
<evidence type="ECO:0000313" key="6">
    <source>
        <dbReference type="Proteomes" id="UP000623776"/>
    </source>
</evidence>
<gene>
    <name evidence="5" type="ORF">GCM10007157_35480</name>
</gene>
<dbReference type="InterPro" id="IPR027417">
    <property type="entry name" value="P-loop_NTPase"/>
</dbReference>
<dbReference type="SMART" id="SM00382">
    <property type="entry name" value="AAA"/>
    <property type="match status" value="1"/>
</dbReference>
<dbReference type="InterPro" id="IPR003959">
    <property type="entry name" value="ATPase_AAA_core"/>
</dbReference>
<keyword evidence="2" id="KW-0547">Nucleotide-binding</keyword>
<dbReference type="RefSeq" id="WP_189464285.1">
    <property type="nucleotide sequence ID" value="NZ_BMXN01000043.1"/>
</dbReference>
<evidence type="ECO:0000256" key="1">
    <source>
        <dbReference type="ARBA" id="ARBA00006914"/>
    </source>
</evidence>
<dbReference type="InterPro" id="IPR003593">
    <property type="entry name" value="AAA+_ATPase"/>
</dbReference>
<proteinExistence type="inferred from homology"/>
<dbReference type="GO" id="GO:0016887">
    <property type="term" value="F:ATP hydrolysis activity"/>
    <property type="evidence" value="ECO:0007669"/>
    <property type="project" value="InterPro"/>
</dbReference>
<dbReference type="Proteomes" id="UP000623776">
    <property type="component" value="Unassembled WGS sequence"/>
</dbReference>
<dbReference type="SUPFAM" id="SSF52540">
    <property type="entry name" value="P-loop containing nucleoside triphosphate hydrolases"/>
    <property type="match status" value="1"/>
</dbReference>
<dbReference type="CDD" id="cd19481">
    <property type="entry name" value="RecA-like_protease"/>
    <property type="match status" value="1"/>
</dbReference>
<keyword evidence="3" id="KW-0067">ATP-binding</keyword>
<comment type="similarity">
    <text evidence="1">Belongs to the AAA ATPase family.</text>
</comment>
<evidence type="ECO:0000313" key="5">
    <source>
        <dbReference type="EMBL" id="GGW42100.1"/>
    </source>
</evidence>
<dbReference type="Pfam" id="PF00004">
    <property type="entry name" value="AAA"/>
    <property type="match status" value="1"/>
</dbReference>
<dbReference type="CDD" id="cd00093">
    <property type="entry name" value="HTH_XRE"/>
    <property type="match status" value="1"/>
</dbReference>
<dbReference type="EMBL" id="BMXN01000043">
    <property type="protein sequence ID" value="GGW42100.1"/>
    <property type="molecule type" value="Genomic_DNA"/>
</dbReference>